<dbReference type="Pfam" id="PF18950">
    <property type="entry name" value="DUF5694"/>
    <property type="match status" value="1"/>
</dbReference>
<dbReference type="AlphaFoldDB" id="A0AAU7K2C1"/>
<proteinExistence type="predicted"/>
<name>A0AAU7K2C1_9SPHI</name>
<protein>
    <submittedName>
        <fullName evidence="2">DUF5694 domain-containing protein</fullName>
    </submittedName>
</protein>
<feature type="chain" id="PRO_5043649862" evidence="1">
    <location>
        <begin position="25"/>
        <end position="359"/>
    </location>
</feature>
<dbReference type="RefSeq" id="WP_406824325.1">
    <property type="nucleotide sequence ID" value="NZ_CP157485.1"/>
</dbReference>
<dbReference type="InterPro" id="IPR043749">
    <property type="entry name" value="DUF5694"/>
</dbReference>
<evidence type="ECO:0000256" key="1">
    <source>
        <dbReference type="SAM" id="SignalP"/>
    </source>
</evidence>
<organism evidence="2">
    <name type="scientific">Pedobacter sp. KACC 23697</name>
    <dbReference type="NCBI Taxonomy" id="3149230"/>
    <lineage>
        <taxon>Bacteria</taxon>
        <taxon>Pseudomonadati</taxon>
        <taxon>Bacteroidota</taxon>
        <taxon>Sphingobacteriia</taxon>
        <taxon>Sphingobacteriales</taxon>
        <taxon>Sphingobacteriaceae</taxon>
        <taxon>Pedobacter</taxon>
    </lineage>
</organism>
<reference evidence="2" key="1">
    <citation type="submission" date="2024-05" db="EMBL/GenBank/DDBJ databases">
        <authorList>
            <person name="Kim S."/>
            <person name="Heo J."/>
            <person name="Choi H."/>
            <person name="Choi Y."/>
            <person name="Kwon S.-W."/>
            <person name="Kim Y."/>
        </authorList>
    </citation>
    <scope>NUCLEOTIDE SEQUENCE</scope>
    <source>
        <strain evidence="2">KACC 23697</strain>
    </source>
</reference>
<dbReference type="EMBL" id="CP157485">
    <property type="protein sequence ID" value="XBO46831.1"/>
    <property type="molecule type" value="Genomic_DNA"/>
</dbReference>
<sequence length="359" mass="41616">MMRTIQKLSFALLLLVAFTIKLNAQNQIEIVIVGSAHDNSKSTLNFQAIIDKLKNFKPDMVFGEYLPKDDYSKLEESNWAKELFKKEHDYLEKLNSESPKNIDAQIKKDRKALAKFAYYHKTRMNLAVNYAKNWDRGNADYQIFVLENYMKQHFGKEELATYTKMFGSTDSLKKIGFYRPGSEYSKIYFPLIYQLQQDRIYNMDCQTYDKPWGAAWSKTDSLYKILIGKAKTDSSSQEAATVKAIEKYWSYSKDEAKVFNADPYAGMNTVKYGVLDEAWNFYGGPHFYGYTGFPTETVKEMIAQWTLRNEGMCKNIIEQAKAQKAKRVVVGVGASHRKWMEEILAKNPDVKIINYNDLH</sequence>
<keyword evidence="1" id="KW-0732">Signal</keyword>
<gene>
    <name evidence="2" type="ORF">ABEG20_16175</name>
</gene>
<accession>A0AAU7K2C1</accession>
<feature type="signal peptide" evidence="1">
    <location>
        <begin position="1"/>
        <end position="24"/>
    </location>
</feature>
<evidence type="ECO:0000313" key="2">
    <source>
        <dbReference type="EMBL" id="XBO46831.1"/>
    </source>
</evidence>